<evidence type="ECO:0000313" key="6">
    <source>
        <dbReference type="Proteomes" id="UP000221165"/>
    </source>
</evidence>
<gene>
    <name evidence="5" type="ORF">CSUI_003932</name>
</gene>
<evidence type="ECO:0000313" key="5">
    <source>
        <dbReference type="EMBL" id="PHJ22217.1"/>
    </source>
</evidence>
<feature type="compositionally biased region" description="Low complexity" evidence="3">
    <location>
        <begin position="161"/>
        <end position="172"/>
    </location>
</feature>
<dbReference type="PANTHER" id="PTHR20982">
    <property type="entry name" value="RIBOSOME RECYCLING FACTOR"/>
    <property type="match status" value="1"/>
</dbReference>
<sequence>MTRFSFRSFAPCCPGGREKEGGKDVFKRRLCEVVQMRPRLPSWQQVQQRRRLHSIVRLPRMTTSTTTTVVRCRDTPASSFVKITHMGSLKHLDILVNNNTHGRKPALLTSYEKVSSTRLYPSLPLFLASTPIPSSLSSFSCPSSFGSFSSSSLSLPCPRPSTLSKSSSCSPPNRLPPPSLPASVQIFSSGWDDPFPSSLHSFSTRLLSSSSHNKKKKKDKPSSKEEGKKEDKKLRRVLRVLGGGDMSQDGGESDFDASPSSSSHSHSRRGEGRSGEGKGQLHRGSRSRERYEDQQGDEDEDRSSNKREEKPAFDLKEYEKSMAAAIAGMVQRMCALVSTREKIYDFEKIHVSVAGEKRPLSDLAQVVMRGSTAVSVHVFSEANVPKVISALRAADSKWTIQEEAHGTIKCQLPKMTTEMREELRTKARAFLTAAKSEVRNLRQAGRSQLHKLQFKAHAIDETKRRELDVGLTNLMEAYVTKCDKVFTEKFQEMRLGDSH</sequence>
<evidence type="ECO:0000256" key="2">
    <source>
        <dbReference type="ARBA" id="ARBA00022917"/>
    </source>
</evidence>
<feature type="region of interest" description="Disordered" evidence="3">
    <location>
        <begin position="205"/>
        <end position="314"/>
    </location>
</feature>
<proteinExistence type="inferred from homology"/>
<feature type="domain" description="Ribosome recycling factor" evidence="4">
    <location>
        <begin position="345"/>
        <end position="492"/>
    </location>
</feature>
<dbReference type="InterPro" id="IPR023584">
    <property type="entry name" value="Ribosome_recyc_fac_dom"/>
</dbReference>
<dbReference type="Pfam" id="PF01765">
    <property type="entry name" value="RRF"/>
    <property type="match status" value="1"/>
</dbReference>
<dbReference type="OrthoDB" id="332019at2759"/>
<protein>
    <submittedName>
        <fullName evidence="5">Ribosome recycling factor protein</fullName>
    </submittedName>
</protein>
<dbReference type="InterPro" id="IPR002661">
    <property type="entry name" value="Ribosome_recyc_fac"/>
</dbReference>
<keyword evidence="6" id="KW-1185">Reference proteome</keyword>
<dbReference type="GeneID" id="94427338"/>
<evidence type="ECO:0000256" key="1">
    <source>
        <dbReference type="ARBA" id="ARBA00005912"/>
    </source>
</evidence>
<dbReference type="RefSeq" id="XP_067923894.1">
    <property type="nucleotide sequence ID" value="XM_068064127.1"/>
</dbReference>
<dbReference type="EMBL" id="MIGC01001777">
    <property type="protein sequence ID" value="PHJ22217.1"/>
    <property type="molecule type" value="Genomic_DNA"/>
</dbReference>
<dbReference type="InterPro" id="IPR036191">
    <property type="entry name" value="RRF_sf"/>
</dbReference>
<dbReference type="AlphaFoldDB" id="A0A2C6KYZ7"/>
<dbReference type="Proteomes" id="UP000221165">
    <property type="component" value="Unassembled WGS sequence"/>
</dbReference>
<evidence type="ECO:0000259" key="4">
    <source>
        <dbReference type="Pfam" id="PF01765"/>
    </source>
</evidence>
<evidence type="ECO:0000256" key="3">
    <source>
        <dbReference type="SAM" id="MobiDB-lite"/>
    </source>
</evidence>
<accession>A0A2C6KYZ7</accession>
<dbReference type="Gene3D" id="3.30.1360.40">
    <property type="match status" value="1"/>
</dbReference>
<reference evidence="5 6" key="1">
    <citation type="journal article" date="2017" name="Int. J. Parasitol.">
        <title>The genome of the protozoan parasite Cystoisospora suis and a reverse vaccinology approach to identify vaccine candidates.</title>
        <authorList>
            <person name="Palmieri N."/>
            <person name="Shrestha A."/>
            <person name="Ruttkowski B."/>
            <person name="Beck T."/>
            <person name="Vogl C."/>
            <person name="Tomley F."/>
            <person name="Blake D.P."/>
            <person name="Joachim A."/>
        </authorList>
    </citation>
    <scope>NUCLEOTIDE SEQUENCE [LARGE SCALE GENOMIC DNA]</scope>
    <source>
        <strain evidence="5 6">Wien I</strain>
    </source>
</reference>
<dbReference type="GO" id="GO:0006412">
    <property type="term" value="P:translation"/>
    <property type="evidence" value="ECO:0007669"/>
    <property type="project" value="UniProtKB-KW"/>
</dbReference>
<feature type="region of interest" description="Disordered" evidence="3">
    <location>
        <begin position="161"/>
        <end position="181"/>
    </location>
</feature>
<feature type="compositionally biased region" description="Basic and acidic residues" evidence="3">
    <location>
        <begin position="220"/>
        <end position="233"/>
    </location>
</feature>
<organism evidence="5 6">
    <name type="scientific">Cystoisospora suis</name>
    <dbReference type="NCBI Taxonomy" id="483139"/>
    <lineage>
        <taxon>Eukaryota</taxon>
        <taxon>Sar</taxon>
        <taxon>Alveolata</taxon>
        <taxon>Apicomplexa</taxon>
        <taxon>Conoidasida</taxon>
        <taxon>Coccidia</taxon>
        <taxon>Eucoccidiorida</taxon>
        <taxon>Eimeriorina</taxon>
        <taxon>Sarcocystidae</taxon>
        <taxon>Cystoisospora</taxon>
    </lineage>
</organism>
<comment type="similarity">
    <text evidence="1">Belongs to the RRF family.</text>
</comment>
<dbReference type="SUPFAM" id="SSF55194">
    <property type="entry name" value="Ribosome recycling factor, RRF"/>
    <property type="match status" value="1"/>
</dbReference>
<name>A0A2C6KYZ7_9APIC</name>
<dbReference type="VEuPathDB" id="ToxoDB:CSUI_003932"/>
<dbReference type="GO" id="GO:0043023">
    <property type="term" value="F:ribosomal large subunit binding"/>
    <property type="evidence" value="ECO:0007669"/>
    <property type="project" value="TreeGrafter"/>
</dbReference>
<dbReference type="GO" id="GO:0005739">
    <property type="term" value="C:mitochondrion"/>
    <property type="evidence" value="ECO:0007669"/>
    <property type="project" value="TreeGrafter"/>
</dbReference>
<dbReference type="Gene3D" id="1.10.132.20">
    <property type="entry name" value="Ribosome-recycling factor"/>
    <property type="match status" value="1"/>
</dbReference>
<keyword evidence="2" id="KW-0648">Protein biosynthesis</keyword>
<comment type="caution">
    <text evidence="5">The sequence shown here is derived from an EMBL/GenBank/DDBJ whole genome shotgun (WGS) entry which is preliminary data.</text>
</comment>
<dbReference type="PANTHER" id="PTHR20982:SF3">
    <property type="entry name" value="MITOCHONDRIAL RIBOSOME RECYCLING FACTOR PSEUDO 1"/>
    <property type="match status" value="1"/>
</dbReference>
<feature type="compositionally biased region" description="Basic and acidic residues" evidence="3">
    <location>
        <begin position="302"/>
        <end position="314"/>
    </location>
</feature>